<protein>
    <submittedName>
        <fullName evidence="2">Uncharacterized protein</fullName>
    </submittedName>
</protein>
<gene>
    <name evidence="2" type="ORF">SD70_29320</name>
</gene>
<dbReference type="Proteomes" id="UP000031967">
    <property type="component" value="Unassembled WGS sequence"/>
</dbReference>
<dbReference type="RefSeq" id="WP_041052101.1">
    <property type="nucleotide sequence ID" value="NZ_JXAK01000083.1"/>
</dbReference>
<sequence>MNRHMGKVNELLGKLDESVNAKKSKLSNLNDRLQGIKARIKSLTDKLNVAASEDGDDAEKLFSEIREAERNRADLEELHRHVNTAGPQYAVKTADLIAAFREATDSIREDVDAAAQKAQEAKRAYEEALNELHQICKEQWADRRQVDNAGRAHFGKALEYDLPKLALPPEPFLSKDHHNEYANRW</sequence>
<reference evidence="2 3" key="1">
    <citation type="submission" date="2014-12" db="EMBL/GenBank/DDBJ databases">
        <title>Draft genome sequence of Paenibacillus kamchatkensis strain B-2647.</title>
        <authorList>
            <person name="Karlyshev A.V."/>
            <person name="Kudryashova E.B."/>
        </authorList>
    </citation>
    <scope>NUCLEOTIDE SEQUENCE [LARGE SCALE GENOMIC DNA]</scope>
    <source>
        <strain evidence="2 3">VKM B-2647</strain>
    </source>
</reference>
<comment type="caution">
    <text evidence="2">The sequence shown here is derived from an EMBL/GenBank/DDBJ whole genome shotgun (WGS) entry which is preliminary data.</text>
</comment>
<keyword evidence="1" id="KW-0175">Coiled coil</keyword>
<feature type="coiled-coil region" evidence="1">
    <location>
        <begin position="19"/>
        <end position="138"/>
    </location>
</feature>
<evidence type="ECO:0000313" key="2">
    <source>
        <dbReference type="EMBL" id="KIL38001.1"/>
    </source>
</evidence>
<evidence type="ECO:0000313" key="3">
    <source>
        <dbReference type="Proteomes" id="UP000031967"/>
    </source>
</evidence>
<organism evidence="2 3">
    <name type="scientific">Gordoniibacillus kamchatkensis</name>
    <dbReference type="NCBI Taxonomy" id="1590651"/>
    <lineage>
        <taxon>Bacteria</taxon>
        <taxon>Bacillati</taxon>
        <taxon>Bacillota</taxon>
        <taxon>Bacilli</taxon>
        <taxon>Bacillales</taxon>
        <taxon>Paenibacillaceae</taxon>
        <taxon>Gordoniibacillus</taxon>
    </lineage>
</organism>
<proteinExistence type="predicted"/>
<keyword evidence="3" id="KW-1185">Reference proteome</keyword>
<dbReference type="Gene3D" id="1.10.287.1490">
    <property type="match status" value="1"/>
</dbReference>
<accession>A0ABR5AAJ3</accession>
<name>A0ABR5AAJ3_9BACL</name>
<evidence type="ECO:0000256" key="1">
    <source>
        <dbReference type="SAM" id="Coils"/>
    </source>
</evidence>
<dbReference type="EMBL" id="JXAK01000083">
    <property type="protein sequence ID" value="KIL38001.1"/>
    <property type="molecule type" value="Genomic_DNA"/>
</dbReference>